<evidence type="ECO:0000256" key="4">
    <source>
        <dbReference type="ARBA" id="ARBA00004798"/>
    </source>
</evidence>
<evidence type="ECO:0000256" key="9">
    <source>
        <dbReference type="ARBA" id="ARBA00022723"/>
    </source>
</evidence>
<dbReference type="InterPro" id="IPR006124">
    <property type="entry name" value="Metalloenzyme"/>
</dbReference>
<evidence type="ECO:0000256" key="1">
    <source>
        <dbReference type="ARBA" id="ARBA00000370"/>
    </source>
</evidence>
<dbReference type="PANTHER" id="PTHR31637">
    <property type="entry name" value="2,3-BISPHOSPHOGLYCERATE-INDEPENDENT PHOSPHOGLYCERATE MUTASE"/>
    <property type="match status" value="1"/>
</dbReference>
<feature type="domain" description="BPG-independent PGAM N-terminal" evidence="15">
    <location>
        <begin position="102"/>
        <end position="322"/>
    </location>
</feature>
<protein>
    <recommendedName>
        <fullName evidence="7">phosphoglycerate mutase (2,3-diphosphoglycerate-independent)</fullName>
        <ecNumber evidence="7">5.4.2.12</ecNumber>
    </recommendedName>
</protein>
<keyword evidence="11" id="KW-0464">Manganese</keyword>
<accession>A0A9Q0C3L0</accession>
<dbReference type="GO" id="GO:0030145">
    <property type="term" value="F:manganese ion binding"/>
    <property type="evidence" value="ECO:0007669"/>
    <property type="project" value="InterPro"/>
</dbReference>
<proteinExistence type="inferred from homology"/>
<comment type="cofactor">
    <cofactor evidence="2">
        <name>Mn(2+)</name>
        <dbReference type="ChEBI" id="CHEBI:29035"/>
    </cofactor>
</comment>
<dbReference type="GO" id="GO:0006007">
    <property type="term" value="P:glucose catabolic process"/>
    <property type="evidence" value="ECO:0007669"/>
    <property type="project" value="InterPro"/>
</dbReference>
<keyword evidence="8" id="KW-0963">Cytoplasm</keyword>
<dbReference type="GO" id="GO:0006096">
    <property type="term" value="P:glycolytic process"/>
    <property type="evidence" value="ECO:0007669"/>
    <property type="project" value="UniProtKB-KW"/>
</dbReference>
<dbReference type="FunFam" id="3.40.720.10:FF:000125">
    <property type="entry name" value="2,3-bisphosphoglycerate-independent phosphoglycerate mutase"/>
    <property type="match status" value="1"/>
</dbReference>
<evidence type="ECO:0000259" key="15">
    <source>
        <dbReference type="Pfam" id="PF06415"/>
    </source>
</evidence>
<dbReference type="GO" id="GO:0005737">
    <property type="term" value="C:cytoplasm"/>
    <property type="evidence" value="ECO:0007669"/>
    <property type="project" value="UniProtKB-SubCell"/>
</dbReference>
<evidence type="ECO:0000313" key="17">
    <source>
        <dbReference type="Proteomes" id="UP001151287"/>
    </source>
</evidence>
<comment type="subcellular location">
    <subcellularLocation>
        <location evidence="3">Cytoplasm</location>
    </subcellularLocation>
</comment>
<dbReference type="Gene3D" id="3.40.720.10">
    <property type="entry name" value="Alkaline Phosphatase, subunit A"/>
    <property type="match status" value="1"/>
</dbReference>
<comment type="catalytic activity">
    <reaction evidence="1">
        <text>(2R)-2-phosphoglycerate = (2R)-3-phosphoglycerate</text>
        <dbReference type="Rhea" id="RHEA:15901"/>
        <dbReference type="ChEBI" id="CHEBI:58272"/>
        <dbReference type="ChEBI" id="CHEBI:58289"/>
        <dbReference type="EC" id="5.4.2.12"/>
    </reaction>
</comment>
<dbReference type="InterPro" id="IPR005995">
    <property type="entry name" value="Pgm_bpd_ind"/>
</dbReference>
<dbReference type="AlphaFoldDB" id="A0A9Q0C3L0"/>
<dbReference type="InterPro" id="IPR017850">
    <property type="entry name" value="Alkaline_phosphatase_core_sf"/>
</dbReference>
<dbReference type="GO" id="GO:0010037">
    <property type="term" value="P:response to carbon dioxide"/>
    <property type="evidence" value="ECO:0007669"/>
    <property type="project" value="UniProtKB-ARBA"/>
</dbReference>
<comment type="subunit">
    <text evidence="6">Monomer.</text>
</comment>
<evidence type="ECO:0000313" key="16">
    <source>
        <dbReference type="EMBL" id="KAJ1686617.1"/>
    </source>
</evidence>
<dbReference type="GO" id="GO:0009637">
    <property type="term" value="P:response to blue light"/>
    <property type="evidence" value="ECO:0007669"/>
    <property type="project" value="UniProtKB-ARBA"/>
</dbReference>
<feature type="domain" description="Metalloenzyme" evidence="14">
    <location>
        <begin position="20"/>
        <end position="544"/>
    </location>
</feature>
<comment type="pathway">
    <text evidence="4">Carbohydrate degradation; glycolysis; pyruvate from D-glyceraldehyde 3-phosphate: step 3/5.</text>
</comment>
<keyword evidence="12" id="KW-0413">Isomerase</keyword>
<dbReference type="InterPro" id="IPR011258">
    <property type="entry name" value="BPG-indep_PGM_N"/>
</dbReference>
<keyword evidence="10" id="KW-0324">Glycolysis</keyword>
<evidence type="ECO:0000256" key="10">
    <source>
        <dbReference type="ARBA" id="ARBA00023152"/>
    </source>
</evidence>
<keyword evidence="9" id="KW-0479">Metal-binding</keyword>
<dbReference type="InterPro" id="IPR036646">
    <property type="entry name" value="PGAM_B_sf"/>
</dbReference>
<sequence length="605" mass="66264">MGSSDSQWKLADHPKLPKGKKVAVVVLDGWGEANPDQYNCIHVAETPTMDSLKKDAPEKWMLVKAHGTAVGLPTDDDMGNSEVGHNALGAGRIYAQGAKLVDLALASGKIYEEEGFSYIKECFDQGTLHLIGLLSDGGVHSRLDQVQLLLKGASEHGAKRIRVHILTDGRDVLDGSSVGFVETLENDLAELRAKGVDARIASGGGRMYVTMDRYENDWDVVKRGWDAQVLGEAPHKFQNAVEAVKKLRELPKMNDQYLPPFVIVDESGNPVGPILDGDAVVTFNFRADRMVMIAKALEYEDFDKFDRVRFPKIRYAGMLQYDGELKLPSHYLVSPPLIERTSGEYLVKNGVRTFACSETVKFGHVTFFWNGNRSGYFDASKEEYVEIPSDVGITFNVQPKMKAVEIAEKARDAILSGKFDQVRVNLPNGDMVGHTGDIEATVVACKAADEAVKIILDAVEQVGGIYVVTADHGNAEDMVKRNKSGQPAKDKNGNIQILTSHTLQPVPVAIGGPGLLPGVKFRTDVQTPGLANVAATVMNLHGFEAPSDYEPTLIEVKFCLDLERQKTKPSDLRDFVSLFLIVLTGSISYNFCASVTALILFFLSF</sequence>
<dbReference type="Proteomes" id="UP001151287">
    <property type="component" value="Unassembled WGS sequence"/>
</dbReference>
<dbReference type="FunFam" id="3.40.1450.10:FF:000002">
    <property type="entry name" value="2,3-bisphosphoglycerate-independent phosphoglycerate mutase"/>
    <property type="match status" value="1"/>
</dbReference>
<keyword evidence="17" id="KW-1185">Reference proteome</keyword>
<evidence type="ECO:0000256" key="13">
    <source>
        <dbReference type="SAM" id="Phobius"/>
    </source>
</evidence>
<dbReference type="OrthoDB" id="952271at2759"/>
<dbReference type="Gene3D" id="3.40.1450.10">
    <property type="entry name" value="BPG-independent phosphoglycerate mutase, domain B"/>
    <property type="match status" value="1"/>
</dbReference>
<dbReference type="EMBL" id="JAMQYH010000005">
    <property type="protein sequence ID" value="KAJ1686617.1"/>
    <property type="molecule type" value="Genomic_DNA"/>
</dbReference>
<dbReference type="NCBIfam" id="TIGR01307">
    <property type="entry name" value="pgm_bpd_ind"/>
    <property type="match status" value="1"/>
</dbReference>
<dbReference type="Pfam" id="PF06415">
    <property type="entry name" value="iPGM_N"/>
    <property type="match status" value="1"/>
</dbReference>
<evidence type="ECO:0000256" key="5">
    <source>
        <dbReference type="ARBA" id="ARBA00008819"/>
    </source>
</evidence>
<organism evidence="16 17">
    <name type="scientific">Rhynchospora breviuscula</name>
    <dbReference type="NCBI Taxonomy" id="2022672"/>
    <lineage>
        <taxon>Eukaryota</taxon>
        <taxon>Viridiplantae</taxon>
        <taxon>Streptophyta</taxon>
        <taxon>Embryophyta</taxon>
        <taxon>Tracheophyta</taxon>
        <taxon>Spermatophyta</taxon>
        <taxon>Magnoliopsida</taxon>
        <taxon>Liliopsida</taxon>
        <taxon>Poales</taxon>
        <taxon>Cyperaceae</taxon>
        <taxon>Cyperoideae</taxon>
        <taxon>Rhynchosporeae</taxon>
        <taxon>Rhynchospora</taxon>
    </lineage>
</organism>
<evidence type="ECO:0000256" key="3">
    <source>
        <dbReference type="ARBA" id="ARBA00004496"/>
    </source>
</evidence>
<dbReference type="SUPFAM" id="SSF53649">
    <property type="entry name" value="Alkaline phosphatase-like"/>
    <property type="match status" value="1"/>
</dbReference>
<evidence type="ECO:0000256" key="12">
    <source>
        <dbReference type="ARBA" id="ARBA00023235"/>
    </source>
</evidence>
<dbReference type="SUPFAM" id="SSF64158">
    <property type="entry name" value="2,3-Bisphosphoglycerate-independent phosphoglycerate mutase, substrate-binding domain"/>
    <property type="match status" value="1"/>
</dbReference>
<reference evidence="16" key="1">
    <citation type="journal article" date="2022" name="Cell">
        <title>Repeat-based holocentromeres influence genome architecture and karyotype evolution.</title>
        <authorList>
            <person name="Hofstatter P.G."/>
            <person name="Thangavel G."/>
            <person name="Lux T."/>
            <person name="Neumann P."/>
            <person name="Vondrak T."/>
            <person name="Novak P."/>
            <person name="Zhang M."/>
            <person name="Costa L."/>
            <person name="Castellani M."/>
            <person name="Scott A."/>
            <person name="Toegelov H."/>
            <person name="Fuchs J."/>
            <person name="Mata-Sucre Y."/>
            <person name="Dias Y."/>
            <person name="Vanzela A.L.L."/>
            <person name="Huettel B."/>
            <person name="Almeida C.C.S."/>
            <person name="Simkova H."/>
            <person name="Souza G."/>
            <person name="Pedrosa-Harand A."/>
            <person name="Macas J."/>
            <person name="Mayer K.F.X."/>
            <person name="Houben A."/>
            <person name="Marques A."/>
        </authorList>
    </citation>
    <scope>NUCLEOTIDE SEQUENCE</scope>
    <source>
        <strain evidence="16">RhyBre1mFocal</strain>
    </source>
</reference>
<keyword evidence="13" id="KW-0812">Transmembrane</keyword>
<dbReference type="EC" id="5.4.2.12" evidence="7"/>
<evidence type="ECO:0000256" key="8">
    <source>
        <dbReference type="ARBA" id="ARBA00022490"/>
    </source>
</evidence>
<dbReference type="GO" id="GO:0004619">
    <property type="term" value="F:phosphoglycerate mutase activity"/>
    <property type="evidence" value="ECO:0007669"/>
    <property type="project" value="UniProtKB-EC"/>
</dbReference>
<feature type="transmembrane region" description="Helical" evidence="13">
    <location>
        <begin position="575"/>
        <end position="603"/>
    </location>
</feature>
<dbReference type="CDD" id="cd16010">
    <property type="entry name" value="iPGM"/>
    <property type="match status" value="1"/>
</dbReference>
<evidence type="ECO:0000256" key="2">
    <source>
        <dbReference type="ARBA" id="ARBA00001936"/>
    </source>
</evidence>
<evidence type="ECO:0000259" key="14">
    <source>
        <dbReference type="Pfam" id="PF01676"/>
    </source>
</evidence>
<gene>
    <name evidence="16" type="ORF">LUZ63_018007</name>
</gene>
<evidence type="ECO:0000256" key="7">
    <source>
        <dbReference type="ARBA" id="ARBA00012026"/>
    </source>
</evidence>
<evidence type="ECO:0000256" key="11">
    <source>
        <dbReference type="ARBA" id="ARBA00023211"/>
    </source>
</evidence>
<evidence type="ECO:0000256" key="6">
    <source>
        <dbReference type="ARBA" id="ARBA00011245"/>
    </source>
</evidence>
<keyword evidence="13" id="KW-1133">Transmembrane helix</keyword>
<name>A0A9Q0C3L0_9POAL</name>
<comment type="caution">
    <text evidence="16">The sequence shown here is derived from an EMBL/GenBank/DDBJ whole genome shotgun (WGS) entry which is preliminary data.</text>
</comment>
<keyword evidence="13" id="KW-0472">Membrane</keyword>
<dbReference type="GO" id="GO:0010118">
    <property type="term" value="P:stomatal movement"/>
    <property type="evidence" value="ECO:0007669"/>
    <property type="project" value="UniProtKB-ARBA"/>
</dbReference>
<dbReference type="PANTHER" id="PTHR31637:SF7">
    <property type="entry name" value="2,3-BISPHOSPHOGLYCERATE-INDEPENDENT PHOSPHOGLYCERATE MUTASE 1"/>
    <property type="match status" value="1"/>
</dbReference>
<dbReference type="Pfam" id="PF01676">
    <property type="entry name" value="Metalloenzyme"/>
    <property type="match status" value="1"/>
</dbReference>
<comment type="similarity">
    <text evidence="5">Belongs to the BPG-independent phosphoglycerate mutase family.</text>
</comment>